<dbReference type="Proteomes" id="UP000034588">
    <property type="component" value="Unassembled WGS sequence"/>
</dbReference>
<dbReference type="AlphaFoldDB" id="A0A0G1W1R1"/>
<dbReference type="EMBL" id="LCQD01000010">
    <property type="protein sequence ID" value="KKW12666.1"/>
    <property type="molecule type" value="Genomic_DNA"/>
</dbReference>
<organism evidence="1 2">
    <name type="scientific">Candidatus Gottesmanbacteria bacterium GW2011_GWB1_49_7</name>
    <dbReference type="NCBI Taxonomy" id="1618448"/>
    <lineage>
        <taxon>Bacteria</taxon>
        <taxon>Candidatus Gottesmaniibacteriota</taxon>
    </lineage>
</organism>
<protein>
    <submittedName>
        <fullName evidence="1">Uncharacterized protein</fullName>
    </submittedName>
</protein>
<name>A0A0G1W1R1_9BACT</name>
<comment type="caution">
    <text evidence="1">The sequence shown here is derived from an EMBL/GenBank/DDBJ whole genome shotgun (WGS) entry which is preliminary data.</text>
</comment>
<accession>A0A0G1W1R1</accession>
<evidence type="ECO:0000313" key="1">
    <source>
        <dbReference type="EMBL" id="KKW12666.1"/>
    </source>
</evidence>
<proteinExistence type="predicted"/>
<evidence type="ECO:0000313" key="2">
    <source>
        <dbReference type="Proteomes" id="UP000034588"/>
    </source>
</evidence>
<sequence length="133" mass="13826">MSTGQYGPLNTKTWKAKRDLSSYQFHAVTLDTDGLVDYADTSAGTIPLGILQNKPSAANAEAEVALPGSVSLMVVNAGTDISQMDKLGSGNDYHGAKVTADKDLYGAIALEDATDDGDTIEVLVVGPSYISAT</sequence>
<reference evidence="1 2" key="1">
    <citation type="journal article" date="2015" name="Nature">
        <title>rRNA introns, odd ribosomes, and small enigmatic genomes across a large radiation of phyla.</title>
        <authorList>
            <person name="Brown C.T."/>
            <person name="Hug L.A."/>
            <person name="Thomas B.C."/>
            <person name="Sharon I."/>
            <person name="Castelle C.J."/>
            <person name="Singh A."/>
            <person name="Wilkins M.J."/>
            <person name="Williams K.H."/>
            <person name="Banfield J.F."/>
        </authorList>
    </citation>
    <scope>NUCLEOTIDE SEQUENCE [LARGE SCALE GENOMIC DNA]</scope>
</reference>
<gene>
    <name evidence="1" type="ORF">UY48_C0010G0018</name>
</gene>